<keyword evidence="1" id="KW-0812">Transmembrane</keyword>
<feature type="domain" description="PAS" evidence="2">
    <location>
        <begin position="262"/>
        <end position="308"/>
    </location>
</feature>
<accession>A0A6N4DIB3</accession>
<keyword evidence="1" id="KW-0472">Membrane</keyword>
<feature type="domain" description="PAC" evidence="3">
    <location>
        <begin position="207"/>
        <end position="262"/>
    </location>
</feature>
<dbReference type="PANTHER" id="PTHR44757">
    <property type="entry name" value="DIGUANYLATE CYCLASE DGCP"/>
    <property type="match status" value="1"/>
</dbReference>
<dbReference type="CDD" id="cd00130">
    <property type="entry name" value="PAS"/>
    <property type="match status" value="2"/>
</dbReference>
<proteinExistence type="predicted"/>
<evidence type="ECO:0000259" key="2">
    <source>
        <dbReference type="PROSITE" id="PS50112"/>
    </source>
</evidence>
<name>A0A6N4DIB3_9GAMM</name>
<dbReference type="Gene3D" id="3.30.450.20">
    <property type="entry name" value="PAS domain"/>
    <property type="match status" value="2"/>
</dbReference>
<feature type="transmembrane region" description="Helical" evidence="1">
    <location>
        <begin position="99"/>
        <end position="121"/>
    </location>
</feature>
<dbReference type="PANTHER" id="PTHR44757:SF2">
    <property type="entry name" value="BIOFILM ARCHITECTURE MAINTENANCE PROTEIN MBAA"/>
    <property type="match status" value="1"/>
</dbReference>
<dbReference type="InterPro" id="IPR035965">
    <property type="entry name" value="PAS-like_dom_sf"/>
</dbReference>
<protein>
    <recommendedName>
        <fullName evidence="6">PAS domain-containing protein</fullName>
    </recommendedName>
</protein>
<dbReference type="InterPro" id="IPR000014">
    <property type="entry name" value="PAS"/>
</dbReference>
<evidence type="ECO:0000256" key="1">
    <source>
        <dbReference type="SAM" id="Phobius"/>
    </source>
</evidence>
<reference evidence="4 5" key="1">
    <citation type="submission" date="2018-01" db="EMBL/GenBank/DDBJ databases">
        <title>Novel co-symbiosis in the lucinid bivalve Phacoides pectinatus.</title>
        <authorList>
            <person name="Lim S.J."/>
            <person name="Davis B.G."/>
            <person name="Gill D.E."/>
            <person name="Engel A.S."/>
            <person name="Anderson L.C."/>
            <person name="Campbell B.J."/>
        </authorList>
    </citation>
    <scope>NUCLEOTIDE SEQUENCE [LARGE SCALE GENOMIC DNA]</scope>
    <source>
        <strain evidence="4">N3_P5</strain>
    </source>
</reference>
<dbReference type="Proteomes" id="UP000250928">
    <property type="component" value="Unassembled WGS sequence"/>
</dbReference>
<gene>
    <name evidence="4" type="ORF">C3L24_13350</name>
</gene>
<evidence type="ECO:0008006" key="6">
    <source>
        <dbReference type="Google" id="ProtNLM"/>
    </source>
</evidence>
<dbReference type="AlphaFoldDB" id="A0A6N4DIB3"/>
<sequence>MVKAIHPGSHPEFPLLLSSRLVPEWPISKLEHVSEALAKDVASALLDMSPGDQAAIDARIVGWTIPENYQIVHDILQTLRLPPYNSTTGQQLLSLLDAYWHWAVLALLVILVQLALTLNVVRLNRRLRHQQEVVLQNQEQFRSLFQQAAVGFAYASPTGTIHRANQRLAELTNQTEVQLQRLNITDLIDSSDFSLANASFEAMRRGEIGQFSMQTRIGNDNRTVWTLFTLSAVRDQIGKMKYLIGVFNDITELKNLEHALDNEQRMKSVILNIAGDGILGLDKEGRHTFINPAAARLLGYQEQELMGRDSHACWHHTHKDGSPFPAEACPITAVLKDGIVHRGVDEIFWRKDGTSFAAEYISTPIREGDEVTGAVLIFRESDPNGLHQNNGLTPPPP</sequence>
<evidence type="ECO:0000259" key="3">
    <source>
        <dbReference type="PROSITE" id="PS50113"/>
    </source>
</evidence>
<dbReference type="InterPro" id="IPR013767">
    <property type="entry name" value="PAS_fold"/>
</dbReference>
<comment type="caution">
    <text evidence="4">The sequence shown here is derived from an EMBL/GenBank/DDBJ whole genome shotgun (WGS) entry which is preliminary data.</text>
</comment>
<dbReference type="InterPro" id="IPR052155">
    <property type="entry name" value="Biofilm_reg_signaling"/>
</dbReference>
<dbReference type="InterPro" id="IPR000700">
    <property type="entry name" value="PAS-assoc_C"/>
</dbReference>
<dbReference type="EMBL" id="PQCO01000322">
    <property type="protein sequence ID" value="PUD98130.1"/>
    <property type="molecule type" value="Genomic_DNA"/>
</dbReference>
<dbReference type="PROSITE" id="PS50113">
    <property type="entry name" value="PAC"/>
    <property type="match status" value="1"/>
</dbReference>
<dbReference type="SUPFAM" id="SSF55785">
    <property type="entry name" value="PYP-like sensor domain (PAS domain)"/>
    <property type="match status" value="2"/>
</dbReference>
<evidence type="ECO:0000313" key="5">
    <source>
        <dbReference type="Proteomes" id="UP000250928"/>
    </source>
</evidence>
<dbReference type="Pfam" id="PF00989">
    <property type="entry name" value="PAS"/>
    <property type="match status" value="2"/>
</dbReference>
<dbReference type="NCBIfam" id="TIGR00229">
    <property type="entry name" value="sensory_box"/>
    <property type="match status" value="2"/>
</dbReference>
<dbReference type="PROSITE" id="PS50112">
    <property type="entry name" value="PAS"/>
    <property type="match status" value="1"/>
</dbReference>
<dbReference type="GO" id="GO:0006355">
    <property type="term" value="P:regulation of DNA-templated transcription"/>
    <property type="evidence" value="ECO:0007669"/>
    <property type="project" value="InterPro"/>
</dbReference>
<organism evidence="4 5">
    <name type="scientific">Candidatus Sedimenticola endophacoides</name>
    <dbReference type="NCBI Taxonomy" id="2548426"/>
    <lineage>
        <taxon>Bacteria</taxon>
        <taxon>Pseudomonadati</taxon>
        <taxon>Pseudomonadota</taxon>
        <taxon>Gammaproteobacteria</taxon>
        <taxon>Chromatiales</taxon>
        <taxon>Sedimenticolaceae</taxon>
        <taxon>Sedimenticola</taxon>
    </lineage>
</organism>
<evidence type="ECO:0000313" key="4">
    <source>
        <dbReference type="EMBL" id="PUD98130.1"/>
    </source>
</evidence>
<keyword evidence="1" id="KW-1133">Transmembrane helix</keyword>
<dbReference type="SMART" id="SM00091">
    <property type="entry name" value="PAS"/>
    <property type="match status" value="2"/>
</dbReference>